<dbReference type="GO" id="GO:0051707">
    <property type="term" value="P:response to other organism"/>
    <property type="evidence" value="ECO:0007669"/>
    <property type="project" value="UniProtKB-ARBA"/>
</dbReference>
<sequence length="68" mass="7187">MRAVLFALLLVALVAYSSAACDTQMCRAGCSAMGFKSGECAGGMCYCANLVAQQFLTFDMDELAAVFK</sequence>
<name>Q2Q1Y6_COPFL</name>
<evidence type="ECO:0000313" key="2">
    <source>
        <dbReference type="EMBL" id="ABB58737.1"/>
    </source>
</evidence>
<protein>
    <submittedName>
        <fullName evidence="2">Cysteine-rich peptide 2</fullName>
    </submittedName>
</protein>
<dbReference type="InterPro" id="IPR036574">
    <property type="entry name" value="Scorpion_toxin-like_sf"/>
</dbReference>
<feature type="chain" id="PRO_5004214009" evidence="1">
    <location>
        <begin position="20"/>
        <end position="68"/>
    </location>
</feature>
<organism evidence="2">
    <name type="scientific">Copidosoma floridanum</name>
    <name type="common">Wasp</name>
    <dbReference type="NCBI Taxonomy" id="29053"/>
    <lineage>
        <taxon>Eukaryota</taxon>
        <taxon>Metazoa</taxon>
        <taxon>Ecdysozoa</taxon>
        <taxon>Arthropoda</taxon>
        <taxon>Hexapoda</taxon>
        <taxon>Insecta</taxon>
        <taxon>Pterygota</taxon>
        <taxon>Neoptera</taxon>
        <taxon>Endopterygota</taxon>
        <taxon>Hymenoptera</taxon>
        <taxon>Apocrita</taxon>
        <taxon>Proctotrupomorpha</taxon>
        <taxon>Chalcidoidea</taxon>
        <taxon>Encyrtidae</taxon>
        <taxon>Encyrtinae</taxon>
        <taxon>Copidosoma</taxon>
    </lineage>
</organism>
<evidence type="ECO:0000256" key="1">
    <source>
        <dbReference type="SAM" id="SignalP"/>
    </source>
</evidence>
<feature type="signal peptide" evidence="1">
    <location>
        <begin position="1"/>
        <end position="19"/>
    </location>
</feature>
<dbReference type="Gene3D" id="3.30.30.10">
    <property type="entry name" value="Knottin, scorpion toxin-like"/>
    <property type="match status" value="1"/>
</dbReference>
<dbReference type="PROSITE" id="PS51257">
    <property type="entry name" value="PROKAR_LIPOPROTEIN"/>
    <property type="match status" value="1"/>
</dbReference>
<dbReference type="SUPFAM" id="SSF57095">
    <property type="entry name" value="Scorpion toxin-like"/>
    <property type="match status" value="1"/>
</dbReference>
<keyword evidence="1" id="KW-0732">Signal</keyword>
<accession>Q2Q1Y6</accession>
<dbReference type="AlphaFoldDB" id="Q2Q1Y6"/>
<reference evidence="2" key="1">
    <citation type="journal article" date="2006" name="Insect Biochem. Mol. Biol.">
        <title>Caste-based differences in gene expression in the polyembryonic wasp Copidosoma floridanum.</title>
        <authorList>
            <person name="Donnell D.M."/>
            <person name="Strand M.R."/>
        </authorList>
    </citation>
    <scope>NUCLEOTIDE SEQUENCE</scope>
</reference>
<dbReference type="EMBL" id="DQ232626">
    <property type="protein sequence ID" value="ABB58737.1"/>
    <property type="molecule type" value="mRNA"/>
</dbReference>
<proteinExistence type="evidence at transcript level"/>